<dbReference type="GO" id="GO:0005509">
    <property type="term" value="F:calcium ion binding"/>
    <property type="evidence" value="ECO:0007669"/>
    <property type="project" value="InterPro"/>
</dbReference>
<evidence type="ECO:0000256" key="10">
    <source>
        <dbReference type="ARBA" id="ARBA00023136"/>
    </source>
</evidence>
<dbReference type="OrthoDB" id="2161at2759"/>
<dbReference type="GO" id="GO:0043490">
    <property type="term" value="P:malate-aspartate shuttle"/>
    <property type="evidence" value="ECO:0007669"/>
    <property type="project" value="TreeGrafter"/>
</dbReference>
<dbReference type="PANTHER" id="PTHR45678:SF9">
    <property type="entry name" value="CALCIUM-BINDING MITOCHONDRIAL CARRIER PROTEIN ARALAR1"/>
    <property type="match status" value="1"/>
</dbReference>
<dbReference type="Pfam" id="PF13202">
    <property type="entry name" value="EF-hand_5"/>
    <property type="match status" value="2"/>
</dbReference>
<keyword evidence="4 12" id="KW-0812">Transmembrane</keyword>
<feature type="repeat" description="Solcar" evidence="12">
    <location>
        <begin position="328"/>
        <end position="420"/>
    </location>
</feature>
<evidence type="ECO:0000256" key="8">
    <source>
        <dbReference type="ARBA" id="ARBA00022989"/>
    </source>
</evidence>
<evidence type="ECO:0000256" key="3">
    <source>
        <dbReference type="ARBA" id="ARBA00022448"/>
    </source>
</evidence>
<name>A0A1D2MVA7_ORCCI</name>
<dbReference type="SUPFAM" id="SSF47473">
    <property type="entry name" value="EF-hand"/>
    <property type="match status" value="2"/>
</dbReference>
<keyword evidence="15" id="KW-1185">Reference proteome</keyword>
<accession>A0A1D2MVA7</accession>
<feature type="non-terminal residue" evidence="14">
    <location>
        <position position="1"/>
    </location>
</feature>
<evidence type="ECO:0000256" key="4">
    <source>
        <dbReference type="ARBA" id="ARBA00022692"/>
    </source>
</evidence>
<dbReference type="PROSITE" id="PS50222">
    <property type="entry name" value="EF_HAND_2"/>
    <property type="match status" value="2"/>
</dbReference>
<dbReference type="SMART" id="SM00054">
    <property type="entry name" value="EFh"/>
    <property type="match status" value="3"/>
</dbReference>
<evidence type="ECO:0000256" key="1">
    <source>
        <dbReference type="ARBA" id="ARBA00004448"/>
    </source>
</evidence>
<evidence type="ECO:0000256" key="6">
    <source>
        <dbReference type="ARBA" id="ARBA00022792"/>
    </source>
</evidence>
<dbReference type="InterPro" id="IPR002048">
    <property type="entry name" value="EF_hand_dom"/>
</dbReference>
<keyword evidence="7" id="KW-0106">Calcium</keyword>
<evidence type="ECO:0000256" key="5">
    <source>
        <dbReference type="ARBA" id="ARBA00022737"/>
    </source>
</evidence>
<proteinExistence type="inferred from homology"/>
<evidence type="ECO:0000256" key="12">
    <source>
        <dbReference type="PROSITE-ProRule" id="PRU00282"/>
    </source>
</evidence>
<dbReference type="InterPro" id="IPR018108">
    <property type="entry name" value="MCP_transmembrane"/>
</dbReference>
<keyword evidence="10 12" id="KW-0472">Membrane</keyword>
<reference evidence="14 15" key="1">
    <citation type="journal article" date="2016" name="Genome Biol. Evol.">
        <title>Gene Family Evolution Reflects Adaptation to Soil Environmental Stressors in the Genome of the Collembolan Orchesella cincta.</title>
        <authorList>
            <person name="Faddeeva-Vakhrusheva A."/>
            <person name="Derks M.F."/>
            <person name="Anvar S.Y."/>
            <person name="Agamennone V."/>
            <person name="Suring W."/>
            <person name="Smit S."/>
            <person name="van Straalen N.M."/>
            <person name="Roelofs D."/>
        </authorList>
    </citation>
    <scope>NUCLEOTIDE SEQUENCE [LARGE SCALE GENOMIC DNA]</scope>
    <source>
        <tissue evidence="14">Mixed pool</tissue>
    </source>
</reference>
<dbReference type="PROSITE" id="PS00018">
    <property type="entry name" value="EF_HAND_1"/>
    <property type="match status" value="1"/>
</dbReference>
<keyword evidence="5" id="KW-0677">Repeat</keyword>
<feature type="domain" description="EF-hand" evidence="13">
    <location>
        <begin position="89"/>
        <end position="124"/>
    </location>
</feature>
<evidence type="ECO:0000256" key="7">
    <source>
        <dbReference type="ARBA" id="ARBA00022837"/>
    </source>
</evidence>
<comment type="subunit">
    <text evidence="11">Homodimer (via N-terminus).</text>
</comment>
<keyword evidence="3" id="KW-0813">Transport</keyword>
<feature type="repeat" description="Solcar" evidence="12">
    <location>
        <begin position="428"/>
        <end position="512"/>
    </location>
</feature>
<feature type="domain" description="EF-hand" evidence="13">
    <location>
        <begin position="160"/>
        <end position="195"/>
    </location>
</feature>
<dbReference type="GO" id="GO:0015183">
    <property type="term" value="F:L-aspartate transmembrane transporter activity"/>
    <property type="evidence" value="ECO:0007669"/>
    <property type="project" value="TreeGrafter"/>
</dbReference>
<dbReference type="FunFam" id="1.10.238.10:FF:000416">
    <property type="entry name" value="Aralar1, isoform F"/>
    <property type="match status" value="1"/>
</dbReference>
<keyword evidence="8" id="KW-1133">Transmembrane helix</keyword>
<dbReference type="Gene3D" id="1.10.238.10">
    <property type="entry name" value="EF-hand"/>
    <property type="match status" value="2"/>
</dbReference>
<keyword evidence="9" id="KW-0496">Mitochondrion</keyword>
<dbReference type="SUPFAM" id="SSF103506">
    <property type="entry name" value="Mitochondrial carrier"/>
    <property type="match status" value="1"/>
</dbReference>
<dbReference type="GO" id="GO:0005743">
    <property type="term" value="C:mitochondrial inner membrane"/>
    <property type="evidence" value="ECO:0007669"/>
    <property type="project" value="UniProtKB-SubCell"/>
</dbReference>
<comment type="similarity">
    <text evidence="2">Belongs to the mitochondrial carrier (TC 2.A.29) family.</text>
</comment>
<evidence type="ECO:0000259" key="13">
    <source>
        <dbReference type="PROSITE" id="PS50222"/>
    </source>
</evidence>
<dbReference type="Proteomes" id="UP000094527">
    <property type="component" value="Unassembled WGS sequence"/>
</dbReference>
<dbReference type="PANTHER" id="PTHR45678">
    <property type="entry name" value="MITOCHONDRIAL 2-OXODICARBOXYLATE CARRIER 1-RELATED"/>
    <property type="match status" value="1"/>
</dbReference>
<dbReference type="Gene3D" id="1.50.40.10">
    <property type="entry name" value="Mitochondrial carrier domain"/>
    <property type="match status" value="1"/>
</dbReference>
<evidence type="ECO:0000313" key="15">
    <source>
        <dbReference type="Proteomes" id="UP000094527"/>
    </source>
</evidence>
<dbReference type="Pfam" id="PF00153">
    <property type="entry name" value="Mito_carr"/>
    <property type="match status" value="3"/>
</dbReference>
<evidence type="ECO:0000313" key="14">
    <source>
        <dbReference type="EMBL" id="ODM96828.1"/>
    </source>
</evidence>
<dbReference type="EMBL" id="LJIJ01000500">
    <property type="protein sequence ID" value="ODM96828.1"/>
    <property type="molecule type" value="Genomic_DNA"/>
</dbReference>
<dbReference type="InterPro" id="IPR023395">
    <property type="entry name" value="MCP_dom_sf"/>
</dbReference>
<keyword evidence="6" id="KW-0999">Mitochondrion inner membrane</keyword>
<dbReference type="OMA" id="HTCREHV"/>
<dbReference type="InterPro" id="IPR051028">
    <property type="entry name" value="Mito_Solute_Carrier"/>
</dbReference>
<dbReference type="CDD" id="cd00051">
    <property type="entry name" value="EFh"/>
    <property type="match status" value="1"/>
</dbReference>
<evidence type="ECO:0000256" key="2">
    <source>
        <dbReference type="ARBA" id="ARBA00006375"/>
    </source>
</evidence>
<organism evidence="14 15">
    <name type="scientific">Orchesella cincta</name>
    <name type="common">Springtail</name>
    <name type="synonym">Podura cincta</name>
    <dbReference type="NCBI Taxonomy" id="48709"/>
    <lineage>
        <taxon>Eukaryota</taxon>
        <taxon>Metazoa</taxon>
        <taxon>Ecdysozoa</taxon>
        <taxon>Arthropoda</taxon>
        <taxon>Hexapoda</taxon>
        <taxon>Collembola</taxon>
        <taxon>Entomobryomorpha</taxon>
        <taxon>Entomobryoidea</taxon>
        <taxon>Orchesellidae</taxon>
        <taxon>Orchesellinae</taxon>
        <taxon>Orchesella</taxon>
    </lineage>
</organism>
<dbReference type="FunFam" id="1.50.40.10:FF:000004">
    <property type="entry name" value="Calcium-binding mitochondrial carrier protein Aralar1"/>
    <property type="match status" value="1"/>
</dbReference>
<comment type="caution">
    <text evidence="14">The sequence shown here is derived from an EMBL/GenBank/DDBJ whole genome shotgun (WGS) entry which is preliminary data.</text>
</comment>
<dbReference type="Pfam" id="PF13405">
    <property type="entry name" value="EF-hand_6"/>
    <property type="match status" value="1"/>
</dbReference>
<feature type="repeat" description="Solcar" evidence="12">
    <location>
        <begin position="520"/>
        <end position="606"/>
    </location>
</feature>
<dbReference type="AlphaFoldDB" id="A0A1D2MVA7"/>
<dbReference type="PROSITE" id="PS50920">
    <property type="entry name" value="SOLCAR"/>
    <property type="match status" value="3"/>
</dbReference>
<evidence type="ECO:0000256" key="9">
    <source>
        <dbReference type="ARBA" id="ARBA00023128"/>
    </source>
</evidence>
<sequence>ENNPWGAEERLKRASAEDLSVVFHKYASVYSEGQWFIKSEDFIRKFLGLHSSDNYHPGSVQLLAGIIDTSKDGLISFPEFQAFEGLLCVPDALYYTAFQLFDTNGNGIVSYDEFKEIILQTTLQQKIPFDLDGDFAGLYFGEKKNRVVTYSEFCQFLHDFHEEYGSEAFRRFDTDGTGFIDLDSFYDIMTTIRSHLLTKPVLKNMKEVVKKVTGADTVSYPFFMAFNSLLGQMELAKKVYLQASNGERDGEVTQDEFLSAANVMSKITPMQVDILFKLSNMINDSPTIIYSDLEKIAPEQYYKKVNKRIVDIKAVQSPEERSLLIEFLESVYRFTMGIAAGAAGAFFVYPMDLVKTRMQLQRPGLKALHYAIYKSNLDCLEKAYKNEGLGGLYRGLLPQLFGVAIGKALKLTINDFIRDKLRNRKGKVPLRNEIMAGGCAGLSNVFLANPVEAVKIRIQVAGEFNHHVRLKSFHVAKELGFFGLYRGLGACVLRDVPFCAIFFPAYAHLKIKFQDENGYNSPMTLLFAGILASIPGAPLSMPFDLIKTRLQAKPKPGKGNYDGILDATLKIYREEGFRAFWQGTRLIKPPSQFGVTLLVYEILQRLFYVDFAGTRPSGSEASVLVTGLHQVKSGNRDHIGGYALALPIMAGIESKFGLVFPKFKIVAEAEIISEAPA</sequence>
<evidence type="ECO:0000256" key="11">
    <source>
        <dbReference type="ARBA" id="ARBA00038674"/>
    </source>
</evidence>
<dbReference type="InterPro" id="IPR011992">
    <property type="entry name" value="EF-hand-dom_pair"/>
</dbReference>
<dbReference type="InterPro" id="IPR018247">
    <property type="entry name" value="EF_Hand_1_Ca_BS"/>
</dbReference>
<dbReference type="GO" id="GO:0005313">
    <property type="term" value="F:L-glutamate transmembrane transporter activity"/>
    <property type="evidence" value="ECO:0007669"/>
    <property type="project" value="TreeGrafter"/>
</dbReference>
<gene>
    <name evidence="14" type="ORF">Ocin01_09856</name>
</gene>
<comment type="subcellular location">
    <subcellularLocation>
        <location evidence="1">Mitochondrion inner membrane</location>
        <topology evidence="1">Multi-pass membrane protein</topology>
    </subcellularLocation>
</comment>
<protein>
    <submittedName>
        <fullName evidence="14">Calcium-binding mitochondrial carrier protein Aralar1</fullName>
    </submittedName>
</protein>